<name>A0A0H2S575_9AGAM</name>
<feature type="transmembrane region" description="Helical" evidence="1">
    <location>
        <begin position="81"/>
        <end position="104"/>
    </location>
</feature>
<dbReference type="PANTHER" id="PTHR40465:SF1">
    <property type="entry name" value="DUF6534 DOMAIN-CONTAINING PROTEIN"/>
    <property type="match status" value="1"/>
</dbReference>
<dbReference type="PANTHER" id="PTHR40465">
    <property type="entry name" value="CHROMOSOME 1, WHOLE GENOME SHOTGUN SEQUENCE"/>
    <property type="match status" value="1"/>
</dbReference>
<dbReference type="OrthoDB" id="3214861at2759"/>
<dbReference type="Proteomes" id="UP000053477">
    <property type="component" value="Unassembled WGS sequence"/>
</dbReference>
<feature type="transmembrane region" description="Helical" evidence="1">
    <location>
        <begin position="42"/>
        <end position="69"/>
    </location>
</feature>
<evidence type="ECO:0000259" key="2">
    <source>
        <dbReference type="Pfam" id="PF20152"/>
    </source>
</evidence>
<evidence type="ECO:0000313" key="3">
    <source>
        <dbReference type="EMBL" id="KLO12056.1"/>
    </source>
</evidence>
<sequence length="237" mass="25913">MANLDNTVGTVFIGCLLSATLFGVTITQTVTYFQSSHSDGWFVVLVVVLSLCLDVLHVVLGCHGTYLYMVNSIGNLENLTVVPWSYVALIMVTSFTVAVVRLVFIRRVWYLSNKNYLVTGIQVVFATAALAIGICAGARALSLSTFQKVADTPWLIYTTTGCDLLSDTAIACTLCFYIYRSSSGCKGTSTRKLLHTIALYIIGTGFITSLWDILEMVTYVSSNSLLFGVFYISLSKH</sequence>
<dbReference type="AlphaFoldDB" id="A0A0H2S575"/>
<dbReference type="STRING" id="27342.A0A0H2S575"/>
<evidence type="ECO:0000313" key="4">
    <source>
        <dbReference type="Proteomes" id="UP000053477"/>
    </source>
</evidence>
<feature type="transmembrane region" description="Helical" evidence="1">
    <location>
        <begin position="192"/>
        <end position="211"/>
    </location>
</feature>
<proteinExistence type="predicted"/>
<evidence type="ECO:0000256" key="1">
    <source>
        <dbReference type="SAM" id="Phobius"/>
    </source>
</evidence>
<dbReference type="InterPro" id="IPR045339">
    <property type="entry name" value="DUF6534"/>
</dbReference>
<dbReference type="Pfam" id="PF20152">
    <property type="entry name" value="DUF6534"/>
    <property type="match status" value="1"/>
</dbReference>
<feature type="domain" description="DUF6534" evidence="2">
    <location>
        <begin position="164"/>
        <end position="232"/>
    </location>
</feature>
<gene>
    <name evidence="3" type="ORF">SCHPADRAFT_440793</name>
</gene>
<keyword evidence="1" id="KW-0812">Transmembrane</keyword>
<feature type="transmembrane region" description="Helical" evidence="1">
    <location>
        <begin position="154"/>
        <end position="180"/>
    </location>
</feature>
<keyword evidence="4" id="KW-1185">Reference proteome</keyword>
<feature type="transmembrane region" description="Helical" evidence="1">
    <location>
        <begin position="6"/>
        <end position="30"/>
    </location>
</feature>
<organism evidence="3 4">
    <name type="scientific">Schizopora paradoxa</name>
    <dbReference type="NCBI Taxonomy" id="27342"/>
    <lineage>
        <taxon>Eukaryota</taxon>
        <taxon>Fungi</taxon>
        <taxon>Dikarya</taxon>
        <taxon>Basidiomycota</taxon>
        <taxon>Agaricomycotina</taxon>
        <taxon>Agaricomycetes</taxon>
        <taxon>Hymenochaetales</taxon>
        <taxon>Schizoporaceae</taxon>
        <taxon>Schizopora</taxon>
    </lineage>
</organism>
<feature type="transmembrane region" description="Helical" evidence="1">
    <location>
        <begin position="116"/>
        <end position="142"/>
    </location>
</feature>
<protein>
    <recommendedName>
        <fullName evidence="2">DUF6534 domain-containing protein</fullName>
    </recommendedName>
</protein>
<keyword evidence="1" id="KW-0472">Membrane</keyword>
<accession>A0A0H2S575</accession>
<dbReference type="EMBL" id="KQ085986">
    <property type="protein sequence ID" value="KLO12056.1"/>
    <property type="molecule type" value="Genomic_DNA"/>
</dbReference>
<keyword evidence="1" id="KW-1133">Transmembrane helix</keyword>
<reference evidence="3 4" key="1">
    <citation type="submission" date="2015-04" db="EMBL/GenBank/DDBJ databases">
        <title>Complete genome sequence of Schizopora paradoxa KUC8140, a cosmopolitan wood degrader in East Asia.</title>
        <authorList>
            <consortium name="DOE Joint Genome Institute"/>
            <person name="Min B."/>
            <person name="Park H."/>
            <person name="Jang Y."/>
            <person name="Kim J.-J."/>
            <person name="Kim K.H."/>
            <person name="Pangilinan J."/>
            <person name="Lipzen A."/>
            <person name="Riley R."/>
            <person name="Grigoriev I.V."/>
            <person name="Spatafora J.W."/>
            <person name="Choi I.-G."/>
        </authorList>
    </citation>
    <scope>NUCLEOTIDE SEQUENCE [LARGE SCALE GENOMIC DNA]</scope>
    <source>
        <strain evidence="3 4">KUC8140</strain>
    </source>
</reference>
<dbReference type="InParanoid" id="A0A0H2S575"/>